<feature type="domain" description="DUF512" evidence="1">
    <location>
        <begin position="219"/>
        <end position="419"/>
    </location>
</feature>
<evidence type="ECO:0000259" key="1">
    <source>
        <dbReference type="Pfam" id="PF04459"/>
    </source>
</evidence>
<name>A0A0W8E7R1_9ZZZZ</name>
<evidence type="ECO:0000259" key="2">
    <source>
        <dbReference type="Pfam" id="PF17820"/>
    </source>
</evidence>
<dbReference type="SUPFAM" id="SSF102114">
    <property type="entry name" value="Radical SAM enzymes"/>
    <property type="match status" value="1"/>
</dbReference>
<sequence length="433" mass="48765">MPAVIIEIEENSIADEIGIEAGDILLSIDDKEIHDILDYQFMSREESLIVDIQKADGKIWSIEIEKDYHEDLGLVFEDIVFDKMKVCKNRCIFCFIDQLPRKMRKTLYEKDDDYRHSFLFGNFITLTNLSEYDWEKILSMRLSPLYISVHALQPEIRSLMLGSRQAVSIREDLLRLSQAGIESHTQIVVCPGINDGKILEDTIEGLAELYPSVASIGIVPIGLTGHRQNLPELRNISSSEADQLISVTNRYQQKFRQDLGYGLVYLADEIYLKANLPLPETDYYDDFPQIENGIGICRILMDEFAEEEDLLPAKVDQREIFLLTGESALDILGELSARMNLIEGLKLEIIPVKNYFFGGQVTVTGLLTGVDIIAALGDKYAGKEILIPDILLKEGKDTLLDDMKLKDIKEASGADIKVIPATARSMINAVLGK</sequence>
<organism evidence="4">
    <name type="scientific">hydrocarbon metagenome</name>
    <dbReference type="NCBI Taxonomy" id="938273"/>
    <lineage>
        <taxon>unclassified sequences</taxon>
        <taxon>metagenomes</taxon>
        <taxon>ecological metagenomes</taxon>
    </lineage>
</organism>
<dbReference type="AlphaFoldDB" id="A0A0W8E7R1"/>
<dbReference type="InterPro" id="IPR007549">
    <property type="entry name" value="DUF512"/>
</dbReference>
<dbReference type="SUPFAM" id="SSF50156">
    <property type="entry name" value="PDZ domain-like"/>
    <property type="match status" value="1"/>
</dbReference>
<feature type="domain" description="PDZ" evidence="2">
    <location>
        <begin position="5"/>
        <end position="53"/>
    </location>
</feature>
<protein>
    <submittedName>
        <fullName evidence="4">Fe-s oxidoreductase</fullName>
    </submittedName>
</protein>
<gene>
    <name evidence="4" type="ORF">ASZ90_017795</name>
</gene>
<dbReference type="Pfam" id="PF04459">
    <property type="entry name" value="DUF512"/>
    <property type="match status" value="1"/>
</dbReference>
<dbReference type="Gene3D" id="3.20.20.70">
    <property type="entry name" value="Aldolase class I"/>
    <property type="match status" value="1"/>
</dbReference>
<dbReference type="Gene3D" id="2.30.42.10">
    <property type="match status" value="1"/>
</dbReference>
<dbReference type="Pfam" id="PF19238">
    <property type="entry name" value="Radical_SAM_2"/>
    <property type="match status" value="1"/>
</dbReference>
<accession>A0A0W8E7R1</accession>
<dbReference type="InterPro" id="IPR036034">
    <property type="entry name" value="PDZ_sf"/>
</dbReference>
<proteinExistence type="predicted"/>
<evidence type="ECO:0000259" key="3">
    <source>
        <dbReference type="Pfam" id="PF19238"/>
    </source>
</evidence>
<evidence type="ECO:0000313" key="4">
    <source>
        <dbReference type="EMBL" id="KUG04656.1"/>
    </source>
</evidence>
<reference evidence="4" key="1">
    <citation type="journal article" date="2015" name="Proc. Natl. Acad. Sci. U.S.A.">
        <title>Networks of energetic and metabolic interactions define dynamics in microbial communities.</title>
        <authorList>
            <person name="Embree M."/>
            <person name="Liu J.K."/>
            <person name="Al-Bassam M.M."/>
            <person name="Zengler K."/>
        </authorList>
    </citation>
    <scope>NUCLEOTIDE SEQUENCE</scope>
</reference>
<dbReference type="Pfam" id="PF17820">
    <property type="entry name" value="PDZ_6"/>
    <property type="match status" value="1"/>
</dbReference>
<dbReference type="EMBL" id="LNQE01001842">
    <property type="protein sequence ID" value="KUG04656.1"/>
    <property type="molecule type" value="Genomic_DNA"/>
</dbReference>
<dbReference type="InterPro" id="IPR013785">
    <property type="entry name" value="Aldolase_TIM"/>
</dbReference>
<dbReference type="InterPro" id="IPR058240">
    <property type="entry name" value="rSAM_sf"/>
</dbReference>
<feature type="domain" description="Putative radical SAM N-terminal" evidence="3">
    <location>
        <begin position="66"/>
        <end position="216"/>
    </location>
</feature>
<dbReference type="InterPro" id="IPR045375">
    <property type="entry name" value="Put_radical_SAM-like_N"/>
</dbReference>
<comment type="caution">
    <text evidence="4">The sequence shown here is derived from an EMBL/GenBank/DDBJ whole genome shotgun (WGS) entry which is preliminary data.</text>
</comment>
<dbReference type="InterPro" id="IPR041489">
    <property type="entry name" value="PDZ_6"/>
</dbReference>